<proteinExistence type="predicted"/>
<reference evidence="1" key="1">
    <citation type="submission" date="2023-03" db="EMBL/GenBank/DDBJ databases">
        <title>Massive genome expansion in bonnet fungi (Mycena s.s.) driven by repeated elements and novel gene families across ecological guilds.</title>
        <authorList>
            <consortium name="Lawrence Berkeley National Laboratory"/>
            <person name="Harder C.B."/>
            <person name="Miyauchi S."/>
            <person name="Viragh M."/>
            <person name="Kuo A."/>
            <person name="Thoen E."/>
            <person name="Andreopoulos B."/>
            <person name="Lu D."/>
            <person name="Skrede I."/>
            <person name="Drula E."/>
            <person name="Henrissat B."/>
            <person name="Morin E."/>
            <person name="Kohler A."/>
            <person name="Barry K."/>
            <person name="LaButti K."/>
            <person name="Morin E."/>
            <person name="Salamov A."/>
            <person name="Lipzen A."/>
            <person name="Mereny Z."/>
            <person name="Hegedus B."/>
            <person name="Baldrian P."/>
            <person name="Stursova M."/>
            <person name="Weitz H."/>
            <person name="Taylor A."/>
            <person name="Grigoriev I.V."/>
            <person name="Nagy L.G."/>
            <person name="Martin F."/>
            <person name="Kauserud H."/>
        </authorList>
    </citation>
    <scope>NUCLEOTIDE SEQUENCE</scope>
    <source>
        <strain evidence="1">9144</strain>
    </source>
</reference>
<organism evidence="1 2">
    <name type="scientific">Mycena pura</name>
    <dbReference type="NCBI Taxonomy" id="153505"/>
    <lineage>
        <taxon>Eukaryota</taxon>
        <taxon>Fungi</taxon>
        <taxon>Dikarya</taxon>
        <taxon>Basidiomycota</taxon>
        <taxon>Agaricomycotina</taxon>
        <taxon>Agaricomycetes</taxon>
        <taxon>Agaricomycetidae</taxon>
        <taxon>Agaricales</taxon>
        <taxon>Marasmiineae</taxon>
        <taxon>Mycenaceae</taxon>
        <taxon>Mycena</taxon>
    </lineage>
</organism>
<accession>A0AAD6Y3U7</accession>
<evidence type="ECO:0000313" key="2">
    <source>
        <dbReference type="Proteomes" id="UP001219525"/>
    </source>
</evidence>
<dbReference type="EMBL" id="JARJCW010000065">
    <property type="protein sequence ID" value="KAJ7199941.1"/>
    <property type="molecule type" value="Genomic_DNA"/>
</dbReference>
<evidence type="ECO:0000313" key="1">
    <source>
        <dbReference type="EMBL" id="KAJ7199941.1"/>
    </source>
</evidence>
<comment type="caution">
    <text evidence="1">The sequence shown here is derived from an EMBL/GenBank/DDBJ whole genome shotgun (WGS) entry which is preliminary data.</text>
</comment>
<keyword evidence="2" id="KW-1185">Reference proteome</keyword>
<gene>
    <name evidence="1" type="ORF">GGX14DRAFT_372584</name>
</gene>
<feature type="non-terminal residue" evidence="1">
    <location>
        <position position="542"/>
    </location>
</feature>
<protein>
    <submittedName>
        <fullName evidence="1">Uncharacterized protein</fullName>
    </submittedName>
</protein>
<name>A0AAD6Y3U7_9AGAR</name>
<dbReference type="AlphaFoldDB" id="A0AAD6Y3U7"/>
<dbReference type="Proteomes" id="UP001219525">
    <property type="component" value="Unassembled WGS sequence"/>
</dbReference>
<sequence>GHLQLFPRIFAEGTRDKPYQTLTVDTTDLTTGSLPMPDTSYRMNRYDELRVNKKKNLSWRYLVDREQLKGPVHVTFRGKSLAFTVGPHILVIHFGLEGYLHILSKGDYEEIISECRPGPNSNRAKADRLRTFPLPSRFITPGSSDVERTINILAAIVMEDAAIIISDFSRLTRLHVISSSRFFTAKDLEVNSELWTTRLWSAFPGGSDWMKEPEEALLFMDRWRSLVLHDDTPTPIIDCFLDADGPAAGVGAHLANDILFLLALHPDTPAVCICADEALYREVEKKLSTPYPNFESRSPLGHMRDFFPLYMAQWISDEFKKRCGGTANSHNSLDFNYTSDTNFISSRVRVFRRLEARVDRELFDRYQSLGLLDANHTIGEPYNKPWTPLPVSFRTVRVLHDGKKRYHIIQARKPASWRQSTGAFDDIAKSGYQTTVGVASFREVLSNKVNLDQQLENRKPGRPPKLRTGKVGRPRSVLTQKKIDKMKLSVKKHFRTVSVAVTPVDEPGNEENADDVEMSTSLLSTLGRVTRSQAKMKRDLFK</sequence>